<evidence type="ECO:0000313" key="4">
    <source>
        <dbReference type="Proteomes" id="UP000298681"/>
    </source>
</evidence>
<evidence type="ECO:0000256" key="1">
    <source>
        <dbReference type="SAM" id="MobiDB-lite"/>
    </source>
</evidence>
<dbReference type="EMBL" id="SPUH01000001">
    <property type="protein sequence ID" value="TKS55148.1"/>
    <property type="molecule type" value="Genomic_DNA"/>
</dbReference>
<comment type="caution">
    <text evidence="3">The sequence shown here is derived from an EMBL/GenBank/DDBJ whole genome shotgun (WGS) entry which is preliminary data.</text>
</comment>
<keyword evidence="4" id="KW-1185">Reference proteome</keyword>
<dbReference type="PROSITE" id="PS51782">
    <property type="entry name" value="LYSM"/>
    <property type="match status" value="1"/>
</dbReference>
<proteinExistence type="predicted"/>
<dbReference type="PANTHER" id="PTHR34700:SF4">
    <property type="entry name" value="PHAGE-LIKE ELEMENT PBSX PROTEIN XKDP"/>
    <property type="match status" value="1"/>
</dbReference>
<dbReference type="Proteomes" id="UP000298681">
    <property type="component" value="Unassembled WGS sequence"/>
</dbReference>
<dbReference type="SMART" id="SM00257">
    <property type="entry name" value="LysM"/>
    <property type="match status" value="1"/>
</dbReference>
<dbReference type="Pfam" id="PF01476">
    <property type="entry name" value="LysM"/>
    <property type="match status" value="1"/>
</dbReference>
<reference evidence="3 4" key="1">
    <citation type="submission" date="2019-01" db="EMBL/GenBank/DDBJ databases">
        <authorList>
            <person name="Zhang S."/>
        </authorList>
    </citation>
    <scope>NUCLEOTIDE SEQUENCE [LARGE SCALE GENOMIC DNA]</scope>
    <source>
        <strain evidence="3 4">1626</strain>
    </source>
</reference>
<dbReference type="Gene3D" id="3.10.350.10">
    <property type="entry name" value="LysM domain"/>
    <property type="match status" value="1"/>
</dbReference>
<dbReference type="RefSeq" id="WP_134674503.1">
    <property type="nucleotide sequence ID" value="NZ_SPUH01000001.1"/>
</dbReference>
<name>A0A4Z1RE84_9GAMM</name>
<evidence type="ECO:0000259" key="2">
    <source>
        <dbReference type="PROSITE" id="PS51782"/>
    </source>
</evidence>
<evidence type="ECO:0000313" key="3">
    <source>
        <dbReference type="EMBL" id="TKS55148.1"/>
    </source>
</evidence>
<dbReference type="InterPro" id="IPR036779">
    <property type="entry name" value="LysM_dom_sf"/>
</dbReference>
<gene>
    <name evidence="3" type="ORF">E4582_10505</name>
</gene>
<sequence length="128" mass="13720">MSDTRKTPDPASLSLKGRGGSATQTPATPGADFSRVRGSVDSTEEPARGADFGSVSSSVGSTEAVLDERSHTVAKGENLSRISKQYYGSANHWKDIFEANRDLLDDPDMIQPGQVLRIPPRSGDRNDD</sequence>
<dbReference type="InterPro" id="IPR018392">
    <property type="entry name" value="LysM"/>
</dbReference>
<dbReference type="InterPro" id="IPR052196">
    <property type="entry name" value="Bact_Kbp"/>
</dbReference>
<dbReference type="AlphaFoldDB" id="A0A4Z1RE84"/>
<dbReference type="PANTHER" id="PTHR34700">
    <property type="entry name" value="POTASSIUM BINDING PROTEIN KBP"/>
    <property type="match status" value="1"/>
</dbReference>
<feature type="domain" description="LysM" evidence="2">
    <location>
        <begin position="69"/>
        <end position="118"/>
    </location>
</feature>
<accession>A0A4Z1RE84</accession>
<protein>
    <submittedName>
        <fullName evidence="3">LysM peptidoglycan-binding domain-containing protein</fullName>
    </submittedName>
</protein>
<feature type="region of interest" description="Disordered" evidence="1">
    <location>
        <begin position="1"/>
        <end position="71"/>
    </location>
</feature>
<feature type="region of interest" description="Disordered" evidence="1">
    <location>
        <begin position="105"/>
        <end position="128"/>
    </location>
</feature>
<organism evidence="3 4">
    <name type="scientific">Luteimonas yindakuii</name>
    <dbReference type="NCBI Taxonomy" id="2565782"/>
    <lineage>
        <taxon>Bacteria</taxon>
        <taxon>Pseudomonadati</taxon>
        <taxon>Pseudomonadota</taxon>
        <taxon>Gammaproteobacteria</taxon>
        <taxon>Lysobacterales</taxon>
        <taxon>Lysobacteraceae</taxon>
        <taxon>Luteimonas</taxon>
    </lineage>
</organism>
<dbReference type="SUPFAM" id="SSF54106">
    <property type="entry name" value="LysM domain"/>
    <property type="match status" value="1"/>
</dbReference>